<dbReference type="AlphaFoldDB" id="A0A8X6EZ12"/>
<feature type="chain" id="PRO_5036465770" evidence="1">
    <location>
        <begin position="24"/>
        <end position="92"/>
    </location>
</feature>
<dbReference type="InterPro" id="IPR002350">
    <property type="entry name" value="Kazal_dom"/>
</dbReference>
<accession>A0A8X6EZ12</accession>
<dbReference type="EMBL" id="BMAO01029980">
    <property type="protein sequence ID" value="GFQ64916.1"/>
    <property type="molecule type" value="Genomic_DNA"/>
</dbReference>
<sequence length="92" mass="10269">MGFQTCKLFSSVLMFVLFGSAHSYFPLMSDTPSHKCDMECNTESVPVCGNDGRTYESRCEIERAKCQGHPVEFKHRGKCIGKGIGCCFKFVS</sequence>
<dbReference type="SUPFAM" id="SSF100895">
    <property type="entry name" value="Kazal-type serine protease inhibitors"/>
    <property type="match status" value="1"/>
</dbReference>
<name>A0A8X6EZ12_TRICU</name>
<feature type="signal peptide" evidence="1">
    <location>
        <begin position="1"/>
        <end position="23"/>
    </location>
</feature>
<keyword evidence="4" id="KW-1185">Reference proteome</keyword>
<dbReference type="CDD" id="cd00104">
    <property type="entry name" value="KAZAL_FS"/>
    <property type="match status" value="1"/>
</dbReference>
<evidence type="ECO:0000313" key="4">
    <source>
        <dbReference type="Proteomes" id="UP000887116"/>
    </source>
</evidence>
<gene>
    <name evidence="3" type="ORF">TNCT_646831</name>
</gene>
<dbReference type="Pfam" id="PF07648">
    <property type="entry name" value="Kazal_2"/>
    <property type="match status" value="1"/>
</dbReference>
<dbReference type="InterPro" id="IPR036058">
    <property type="entry name" value="Kazal_dom_sf"/>
</dbReference>
<feature type="domain" description="Kazal-like" evidence="2">
    <location>
        <begin position="30"/>
        <end position="81"/>
    </location>
</feature>
<dbReference type="Gene3D" id="3.30.60.30">
    <property type="match status" value="1"/>
</dbReference>
<dbReference type="SMART" id="SM00280">
    <property type="entry name" value="KAZAL"/>
    <property type="match status" value="1"/>
</dbReference>
<proteinExistence type="predicted"/>
<dbReference type="OrthoDB" id="6434610at2759"/>
<dbReference type="Proteomes" id="UP000887116">
    <property type="component" value="Unassembled WGS sequence"/>
</dbReference>
<protein>
    <submittedName>
        <fullName evidence="3">U5-Austrotoxin-Ht1a_1</fullName>
    </submittedName>
</protein>
<keyword evidence="1" id="KW-0732">Signal</keyword>
<reference evidence="3" key="1">
    <citation type="submission" date="2020-07" db="EMBL/GenBank/DDBJ databases">
        <title>Multicomponent nature underlies the extraordinary mechanical properties of spider dragline silk.</title>
        <authorList>
            <person name="Kono N."/>
            <person name="Nakamura H."/>
            <person name="Mori M."/>
            <person name="Yoshida Y."/>
            <person name="Ohtoshi R."/>
            <person name="Malay A.D."/>
            <person name="Moran D.A.P."/>
            <person name="Tomita M."/>
            <person name="Numata K."/>
            <person name="Arakawa K."/>
        </authorList>
    </citation>
    <scope>NUCLEOTIDE SEQUENCE</scope>
</reference>
<comment type="caution">
    <text evidence="3">The sequence shown here is derived from an EMBL/GenBank/DDBJ whole genome shotgun (WGS) entry which is preliminary data.</text>
</comment>
<organism evidence="3 4">
    <name type="scientific">Trichonephila clavata</name>
    <name type="common">Joro spider</name>
    <name type="synonym">Nephila clavata</name>
    <dbReference type="NCBI Taxonomy" id="2740835"/>
    <lineage>
        <taxon>Eukaryota</taxon>
        <taxon>Metazoa</taxon>
        <taxon>Ecdysozoa</taxon>
        <taxon>Arthropoda</taxon>
        <taxon>Chelicerata</taxon>
        <taxon>Arachnida</taxon>
        <taxon>Araneae</taxon>
        <taxon>Araneomorphae</taxon>
        <taxon>Entelegynae</taxon>
        <taxon>Araneoidea</taxon>
        <taxon>Nephilidae</taxon>
        <taxon>Trichonephila</taxon>
    </lineage>
</organism>
<evidence type="ECO:0000259" key="2">
    <source>
        <dbReference type="PROSITE" id="PS51465"/>
    </source>
</evidence>
<evidence type="ECO:0000256" key="1">
    <source>
        <dbReference type="SAM" id="SignalP"/>
    </source>
</evidence>
<evidence type="ECO:0000313" key="3">
    <source>
        <dbReference type="EMBL" id="GFQ64916.1"/>
    </source>
</evidence>
<dbReference type="PROSITE" id="PS51465">
    <property type="entry name" value="KAZAL_2"/>
    <property type="match status" value="1"/>
</dbReference>